<evidence type="ECO:0000256" key="1">
    <source>
        <dbReference type="SAM" id="MobiDB-lite"/>
    </source>
</evidence>
<reference evidence="2" key="1">
    <citation type="journal article" date="2021" name="Genome Biol. Evol.">
        <title>The assembled and annotated genome of the fairy-ring fungus Marasmius oreades.</title>
        <authorList>
            <person name="Hiltunen M."/>
            <person name="Ament-Velasquez S.L."/>
            <person name="Johannesson H."/>
        </authorList>
    </citation>
    <scope>NUCLEOTIDE SEQUENCE</scope>
    <source>
        <strain evidence="2">03SP1</strain>
    </source>
</reference>
<gene>
    <name evidence="2" type="ORF">E1B28_000611</name>
</gene>
<feature type="compositionally biased region" description="Low complexity" evidence="1">
    <location>
        <begin position="314"/>
        <end position="339"/>
    </location>
</feature>
<proteinExistence type="predicted"/>
<dbReference type="RefSeq" id="XP_043015168.1">
    <property type="nucleotide sequence ID" value="XM_043146466.1"/>
</dbReference>
<accession>A0A9P8AEN5</accession>
<dbReference type="AlphaFoldDB" id="A0A9P8AEN5"/>
<evidence type="ECO:0000313" key="3">
    <source>
        <dbReference type="Proteomes" id="UP001049176"/>
    </source>
</evidence>
<dbReference type="GeneID" id="66069687"/>
<comment type="caution">
    <text evidence="2">The sequence shown here is derived from an EMBL/GenBank/DDBJ whole genome shotgun (WGS) entry which is preliminary data.</text>
</comment>
<sequence length="431" mass="47102">MVPFHPQSPLPIPHSRQESQSFEFSSSARLPESNARSEPWSVQDCVDAARKRRRLCSSPSQALPNHNGMIPHQTQEKSRIHISKGVVQEGNHIILTHQHPAISQCLAHIRKTLTLPSCTPETVLALCSIEVFLHPSDPAHWLFWSNERKANTVEVLNRICDASPAVIQPSRTWSDSMLYSLPQLHCQAWHDILHDEPWYPTLVGGRSAETSTKGPTLRKRKAVTEMPSSTNTMSPLPETADDIPASAAKRMRTTRSQQRPATEVSPEAKPATCISATPPGSVPPLSVPPSAPSSRRNSARPIRRPAKFRDPEWSDSSRSSSCSPSAVVALLPPAANSAVQEPETDARRGSSSSARTLIGSDGDSRGSSPMSDLTTITLVDAEIVSVKTRTRKVKRSGVVFSASASREKTRGKGTPSVRMMTRARARIRTSN</sequence>
<feature type="region of interest" description="Disordered" evidence="1">
    <location>
        <begin position="205"/>
        <end position="371"/>
    </location>
</feature>
<dbReference type="Proteomes" id="UP001049176">
    <property type="component" value="Chromosome 1"/>
</dbReference>
<feature type="compositionally biased region" description="Low complexity" evidence="1">
    <location>
        <begin position="18"/>
        <end position="27"/>
    </location>
</feature>
<feature type="region of interest" description="Disordered" evidence="1">
    <location>
        <begin position="1"/>
        <end position="36"/>
    </location>
</feature>
<organism evidence="2 3">
    <name type="scientific">Marasmius oreades</name>
    <name type="common">fairy-ring Marasmius</name>
    <dbReference type="NCBI Taxonomy" id="181124"/>
    <lineage>
        <taxon>Eukaryota</taxon>
        <taxon>Fungi</taxon>
        <taxon>Dikarya</taxon>
        <taxon>Basidiomycota</taxon>
        <taxon>Agaricomycotina</taxon>
        <taxon>Agaricomycetes</taxon>
        <taxon>Agaricomycetidae</taxon>
        <taxon>Agaricales</taxon>
        <taxon>Marasmiineae</taxon>
        <taxon>Marasmiaceae</taxon>
        <taxon>Marasmius</taxon>
    </lineage>
</organism>
<evidence type="ECO:0000313" key="2">
    <source>
        <dbReference type="EMBL" id="KAG7098698.1"/>
    </source>
</evidence>
<dbReference type="OrthoDB" id="2944913at2759"/>
<dbReference type="EMBL" id="CM032181">
    <property type="protein sequence ID" value="KAG7098698.1"/>
    <property type="molecule type" value="Genomic_DNA"/>
</dbReference>
<protein>
    <submittedName>
        <fullName evidence="2">Uncharacterized protein</fullName>
    </submittedName>
</protein>
<keyword evidence="3" id="KW-1185">Reference proteome</keyword>
<name>A0A9P8AEN5_9AGAR</name>
<dbReference type="KEGG" id="more:E1B28_000611"/>
<feature type="compositionally biased region" description="Pro residues" evidence="1">
    <location>
        <begin position="1"/>
        <end position="12"/>
    </location>
</feature>
<feature type="compositionally biased region" description="Basic residues" evidence="1">
    <location>
        <begin position="297"/>
        <end position="306"/>
    </location>
</feature>
<feature type="compositionally biased region" description="Pro residues" evidence="1">
    <location>
        <begin position="280"/>
        <end position="291"/>
    </location>
</feature>